<name>A0A6A5JY08_9PLEO</name>
<sequence>MKVRRQITTEELYYDYFHSFNPALWRWLRSSTTRSTLQTLLHRPTNLPQGLTSEGRNMIATFCARRPEQAGLFDRLAALTDHLFGDVFMQLIQMALTHFHRAAMPSTLIPVLMTMGDGPTPFMIAALIADDFLEECSKAGGGELGLHGQVLSPEHWSQLFRFRQSMWREARIDYPQFDSEDVELSASIPALLGLSERAEFLLDYDYRGPPLAGIRRQEGLLSFPIQGSHGASEEADVPHRTGHGMTRCEFLLGRGQNNIKVTEKESCALRDIVIDRSTGCITFSQADGWRLQLRIRGPVKDGSAPTSASAQTST</sequence>
<evidence type="ECO:0000313" key="1">
    <source>
        <dbReference type="EMBL" id="KAF1829808.1"/>
    </source>
</evidence>
<accession>A0A6A5JY08</accession>
<dbReference type="Proteomes" id="UP000800040">
    <property type="component" value="Unassembled WGS sequence"/>
</dbReference>
<keyword evidence="2" id="KW-1185">Reference proteome</keyword>
<gene>
    <name evidence="1" type="ORF">BDW02DRAFT_573624</name>
</gene>
<proteinExistence type="predicted"/>
<protein>
    <submittedName>
        <fullName evidence="1">Uncharacterized protein</fullName>
    </submittedName>
</protein>
<dbReference type="AlphaFoldDB" id="A0A6A5JY08"/>
<evidence type="ECO:0000313" key="2">
    <source>
        <dbReference type="Proteomes" id="UP000800040"/>
    </source>
</evidence>
<reference evidence="1" key="1">
    <citation type="submission" date="2020-01" db="EMBL/GenBank/DDBJ databases">
        <authorList>
            <consortium name="DOE Joint Genome Institute"/>
            <person name="Haridas S."/>
            <person name="Albert R."/>
            <person name="Binder M."/>
            <person name="Bloem J."/>
            <person name="Labutti K."/>
            <person name="Salamov A."/>
            <person name="Andreopoulos B."/>
            <person name="Baker S.E."/>
            <person name="Barry K."/>
            <person name="Bills G."/>
            <person name="Bluhm B.H."/>
            <person name="Cannon C."/>
            <person name="Castanera R."/>
            <person name="Culley D.E."/>
            <person name="Daum C."/>
            <person name="Ezra D."/>
            <person name="Gonzalez J.B."/>
            <person name="Henrissat B."/>
            <person name="Kuo A."/>
            <person name="Liang C."/>
            <person name="Lipzen A."/>
            <person name="Lutzoni F."/>
            <person name="Magnuson J."/>
            <person name="Mondo S."/>
            <person name="Nolan M."/>
            <person name="Ohm R."/>
            <person name="Pangilinan J."/>
            <person name="Park H.-J."/>
            <person name="Ramirez L."/>
            <person name="Alfaro M."/>
            <person name="Sun H."/>
            <person name="Tritt A."/>
            <person name="Yoshinaga Y."/>
            <person name="Zwiers L.-H."/>
            <person name="Turgeon B.G."/>
            <person name="Goodwin S.B."/>
            <person name="Spatafora J.W."/>
            <person name="Crous P.W."/>
            <person name="Grigoriev I.V."/>
        </authorList>
    </citation>
    <scope>NUCLEOTIDE SEQUENCE</scope>
    <source>
        <strain evidence="1">P77</strain>
    </source>
</reference>
<organism evidence="1 2">
    <name type="scientific">Decorospora gaudefroyi</name>
    <dbReference type="NCBI Taxonomy" id="184978"/>
    <lineage>
        <taxon>Eukaryota</taxon>
        <taxon>Fungi</taxon>
        <taxon>Dikarya</taxon>
        <taxon>Ascomycota</taxon>
        <taxon>Pezizomycotina</taxon>
        <taxon>Dothideomycetes</taxon>
        <taxon>Pleosporomycetidae</taxon>
        <taxon>Pleosporales</taxon>
        <taxon>Pleosporineae</taxon>
        <taxon>Pleosporaceae</taxon>
        <taxon>Decorospora</taxon>
    </lineage>
</organism>
<dbReference type="EMBL" id="ML975423">
    <property type="protein sequence ID" value="KAF1829808.1"/>
    <property type="molecule type" value="Genomic_DNA"/>
</dbReference>